<name>A0ABD5VJJ1_9EURY</name>
<dbReference type="SUPFAM" id="SSF51735">
    <property type="entry name" value="NAD(P)-binding Rossmann-fold domains"/>
    <property type="match status" value="1"/>
</dbReference>
<dbReference type="Gene3D" id="3.40.50.720">
    <property type="entry name" value="NAD(P)-binding Rossmann-like Domain"/>
    <property type="match status" value="1"/>
</dbReference>
<evidence type="ECO:0000313" key="2">
    <source>
        <dbReference type="EMBL" id="MFC6954146.1"/>
    </source>
</evidence>
<dbReference type="InterPro" id="IPR002347">
    <property type="entry name" value="SDR_fam"/>
</dbReference>
<dbReference type="InterPro" id="IPR036291">
    <property type="entry name" value="NAD(P)-bd_dom_sf"/>
</dbReference>
<dbReference type="Pfam" id="PF00106">
    <property type="entry name" value="adh_short"/>
    <property type="match status" value="1"/>
</dbReference>
<dbReference type="RefSeq" id="WP_336351088.1">
    <property type="nucleotide sequence ID" value="NZ_JAZAQL010000002.1"/>
</dbReference>
<accession>A0ABD5VJJ1</accession>
<reference evidence="2 3" key="1">
    <citation type="journal article" date="2019" name="Int. J. Syst. Evol. Microbiol.">
        <title>The Global Catalogue of Microorganisms (GCM) 10K type strain sequencing project: providing services to taxonomists for standard genome sequencing and annotation.</title>
        <authorList>
            <consortium name="The Broad Institute Genomics Platform"/>
            <consortium name="The Broad Institute Genome Sequencing Center for Infectious Disease"/>
            <person name="Wu L."/>
            <person name="Ma J."/>
        </authorList>
    </citation>
    <scope>NUCLEOTIDE SEQUENCE [LARGE SCALE GENOMIC DNA]</scope>
    <source>
        <strain evidence="2 3">GX26</strain>
    </source>
</reference>
<keyword evidence="3" id="KW-1185">Reference proteome</keyword>
<comment type="caution">
    <text evidence="2">The sequence shown here is derived from an EMBL/GenBank/DDBJ whole genome shotgun (WGS) entry which is preliminary data.</text>
</comment>
<organism evidence="2 3">
    <name type="scientific">Halorubellus litoreus</name>
    <dbReference type="NCBI Taxonomy" id="755308"/>
    <lineage>
        <taxon>Archaea</taxon>
        <taxon>Methanobacteriati</taxon>
        <taxon>Methanobacteriota</taxon>
        <taxon>Stenosarchaea group</taxon>
        <taxon>Halobacteria</taxon>
        <taxon>Halobacteriales</taxon>
        <taxon>Halorubellaceae</taxon>
        <taxon>Halorubellus</taxon>
    </lineage>
</organism>
<protein>
    <submittedName>
        <fullName evidence="2">Oxidoreductase</fullName>
    </submittedName>
</protein>
<proteinExistence type="predicted"/>
<dbReference type="CDD" id="cd05327">
    <property type="entry name" value="retinol-DH_like_SDR_c_like"/>
    <property type="match status" value="1"/>
</dbReference>
<evidence type="ECO:0000313" key="3">
    <source>
        <dbReference type="Proteomes" id="UP001596395"/>
    </source>
</evidence>
<keyword evidence="1" id="KW-0560">Oxidoreductase</keyword>
<dbReference type="PANTHER" id="PTHR43157">
    <property type="entry name" value="PHOSPHATIDYLINOSITOL-GLYCAN BIOSYNTHESIS CLASS F PROTEIN-RELATED"/>
    <property type="match status" value="1"/>
</dbReference>
<dbReference type="AlphaFoldDB" id="A0ABD5VJJ1"/>
<sequence>MSGWSESDVPDCSEMTVVVTGANSGIGREATRVLAARGATVVMAVRSTDRGRDAAESIRDEIAGRGTATPGKLDVRECDLADLDSVRSFAERVREDYDALDVLANNAGVMAIPYSETAQGFEKQFGVNHVGHFALTEHLLPALAASDGEARVVTQSSGLHERGDVDFERIRPRSADPVDEPERGYDEWAAYAQSKLANVLFARELDARLDDAGVEDVTSAAVHPGYAATNLQKRGPEQRGSVLRKYMMEAANAVFAQSAADGALPLLYAATAPDVAGGAYYGPGGFMNMRGSPERQEPSARALDDDLARRLWEASEEHTDIEYEFDALAA</sequence>
<gene>
    <name evidence="2" type="ORF">ACFQGB_14875</name>
</gene>
<dbReference type="Proteomes" id="UP001596395">
    <property type="component" value="Unassembled WGS sequence"/>
</dbReference>
<dbReference type="PRINTS" id="PR00081">
    <property type="entry name" value="GDHRDH"/>
</dbReference>
<dbReference type="PANTHER" id="PTHR43157:SF31">
    <property type="entry name" value="PHOSPHATIDYLINOSITOL-GLYCAN BIOSYNTHESIS CLASS F PROTEIN"/>
    <property type="match status" value="1"/>
</dbReference>
<evidence type="ECO:0000256" key="1">
    <source>
        <dbReference type="ARBA" id="ARBA00023002"/>
    </source>
</evidence>
<dbReference type="NCBIfam" id="NF004846">
    <property type="entry name" value="PRK06197.1"/>
    <property type="match status" value="1"/>
</dbReference>
<dbReference type="EMBL" id="JBHSXN010000002">
    <property type="protein sequence ID" value="MFC6954146.1"/>
    <property type="molecule type" value="Genomic_DNA"/>
</dbReference>
<dbReference type="GO" id="GO:0016491">
    <property type="term" value="F:oxidoreductase activity"/>
    <property type="evidence" value="ECO:0007669"/>
    <property type="project" value="UniProtKB-KW"/>
</dbReference>